<accession>A0ABY3WZ62</accession>
<dbReference type="Gene3D" id="1.10.260.40">
    <property type="entry name" value="lambda repressor-like DNA-binding domains"/>
    <property type="match status" value="1"/>
</dbReference>
<dbReference type="EMBL" id="CP093379">
    <property type="protein sequence ID" value="UNM95919.1"/>
    <property type="molecule type" value="Genomic_DNA"/>
</dbReference>
<dbReference type="InterPro" id="IPR010982">
    <property type="entry name" value="Lambda_DNA-bd_dom_sf"/>
</dbReference>
<dbReference type="InterPro" id="IPR031856">
    <property type="entry name" value="YdaS_toxin-like"/>
</dbReference>
<gene>
    <name evidence="1" type="ORF">MMG00_12060</name>
</gene>
<dbReference type="Pfam" id="PF15943">
    <property type="entry name" value="YdaS_toxin"/>
    <property type="match status" value="1"/>
</dbReference>
<organism evidence="1 2">
    <name type="scientific">Ignatzschineria rhizosphaerae</name>
    <dbReference type="NCBI Taxonomy" id="2923279"/>
    <lineage>
        <taxon>Bacteria</taxon>
        <taxon>Pseudomonadati</taxon>
        <taxon>Pseudomonadota</taxon>
        <taxon>Gammaproteobacteria</taxon>
        <taxon>Cardiobacteriales</taxon>
        <taxon>Ignatzschineriaceae</taxon>
        <taxon>Ignatzschineria</taxon>
    </lineage>
</organism>
<proteinExistence type="predicted"/>
<sequence>MKYVLIEAIKKAGGQTVLAKKLGVAQCTISHWVHRNQVAPPAEHVPMIEELTGVSRHKLRPDVFGEEKKEA</sequence>
<dbReference type="InterPro" id="IPR059216">
    <property type="entry name" value="LeuA_carph_isopro_dom"/>
</dbReference>
<reference evidence="1 2" key="1">
    <citation type="submission" date="2022-03" db="EMBL/GenBank/DDBJ databases">
        <title>Ignatzschineria rhizosphaerae HR5S32.</title>
        <authorList>
            <person name="Sun J.Q."/>
            <person name="Feng J.Y."/>
        </authorList>
    </citation>
    <scope>NUCLEOTIDE SEQUENCE [LARGE SCALE GENOMIC DNA]</scope>
    <source>
        <strain evidence="1 2">HR5S32</strain>
    </source>
</reference>
<name>A0ABY3WZ62_9GAMM</name>
<dbReference type="RefSeq" id="WP_242148676.1">
    <property type="nucleotide sequence ID" value="NZ_CP093379.1"/>
</dbReference>
<evidence type="ECO:0000313" key="2">
    <source>
        <dbReference type="Proteomes" id="UP000829542"/>
    </source>
</evidence>
<protein>
    <submittedName>
        <fullName evidence="1">Helix-turn-helix domain-containing protein</fullName>
    </submittedName>
</protein>
<dbReference type="NCBIfam" id="NF046037">
    <property type="entry name" value="carphisopro"/>
    <property type="match status" value="1"/>
</dbReference>
<keyword evidence="2" id="KW-1185">Reference proteome</keyword>
<dbReference type="Proteomes" id="UP000829542">
    <property type="component" value="Chromosome"/>
</dbReference>
<evidence type="ECO:0000313" key="1">
    <source>
        <dbReference type="EMBL" id="UNM95919.1"/>
    </source>
</evidence>
<dbReference type="SUPFAM" id="SSF47413">
    <property type="entry name" value="lambda repressor-like DNA-binding domains"/>
    <property type="match status" value="1"/>
</dbReference>